<keyword evidence="3" id="KW-1185">Reference proteome</keyword>
<proteinExistence type="predicted"/>
<dbReference type="Gene3D" id="1.10.150.320">
    <property type="entry name" value="Photosystem II 12 kDa extrinsic protein"/>
    <property type="match status" value="1"/>
</dbReference>
<evidence type="ECO:0000313" key="2">
    <source>
        <dbReference type="EMBL" id="QJR36804.1"/>
    </source>
</evidence>
<feature type="chain" id="PRO_5027033321" evidence="1">
    <location>
        <begin position="24"/>
        <end position="106"/>
    </location>
</feature>
<dbReference type="Pfam" id="PF12836">
    <property type="entry name" value="HHH_3"/>
    <property type="match status" value="1"/>
</dbReference>
<gene>
    <name evidence="2" type="ORF">HKW67_15400</name>
</gene>
<feature type="signal peptide" evidence="1">
    <location>
        <begin position="1"/>
        <end position="23"/>
    </location>
</feature>
<accession>A0A6M4IPE3</accession>
<dbReference type="Proteomes" id="UP000500938">
    <property type="component" value="Chromosome"/>
</dbReference>
<evidence type="ECO:0000313" key="3">
    <source>
        <dbReference type="Proteomes" id="UP000500938"/>
    </source>
</evidence>
<dbReference type="EMBL" id="CP053085">
    <property type="protein sequence ID" value="QJR36804.1"/>
    <property type="molecule type" value="Genomic_DNA"/>
</dbReference>
<dbReference type="KEGG" id="ggr:HKW67_15400"/>
<keyword evidence="1" id="KW-0732">Signal</keyword>
<protein>
    <submittedName>
        <fullName evidence="2">Helix-hairpin-helix domain-containing protein</fullName>
    </submittedName>
</protein>
<dbReference type="SUPFAM" id="SSF81585">
    <property type="entry name" value="PsbU/PolX domain-like"/>
    <property type="match status" value="1"/>
</dbReference>
<name>A0A6M4IPE3_9BACT</name>
<reference evidence="2 3" key="1">
    <citation type="submission" date="2020-05" db="EMBL/GenBank/DDBJ databases">
        <title>Complete genome sequence of Gemmatimonas greenlandica TET16.</title>
        <authorList>
            <person name="Zeng Y."/>
        </authorList>
    </citation>
    <scope>NUCLEOTIDE SEQUENCE [LARGE SCALE GENOMIC DNA]</scope>
    <source>
        <strain evidence="2 3">TET16</strain>
    </source>
</reference>
<evidence type="ECO:0000256" key="1">
    <source>
        <dbReference type="SAM" id="SignalP"/>
    </source>
</evidence>
<dbReference type="RefSeq" id="WP_171226236.1">
    <property type="nucleotide sequence ID" value="NZ_CP053085.1"/>
</dbReference>
<dbReference type="AlphaFoldDB" id="A0A6M4IPE3"/>
<sequence length="106" mass="10837">MRLLRTFCLALAFATPVAVHAQAAKPSAKPAAVAVPKAAAVAAASGLIDINSASADVLKGIPGIGDAYAAKIIGGRPYKAKNDLVSKKILSAVLYAKIKDRIIAKQ</sequence>
<organism evidence="2 3">
    <name type="scientific">Gemmatimonas groenlandica</name>
    <dbReference type="NCBI Taxonomy" id="2732249"/>
    <lineage>
        <taxon>Bacteria</taxon>
        <taxon>Pseudomonadati</taxon>
        <taxon>Gemmatimonadota</taxon>
        <taxon>Gemmatimonadia</taxon>
        <taxon>Gemmatimonadales</taxon>
        <taxon>Gemmatimonadaceae</taxon>
        <taxon>Gemmatimonas</taxon>
    </lineage>
</organism>